<evidence type="ECO:0000256" key="9">
    <source>
        <dbReference type="RuleBase" id="RU365093"/>
    </source>
</evidence>
<evidence type="ECO:0000256" key="4">
    <source>
        <dbReference type="ARBA" id="ARBA00022475"/>
    </source>
</evidence>
<feature type="region of interest" description="Disordered" evidence="11">
    <location>
        <begin position="395"/>
        <end position="427"/>
    </location>
</feature>
<evidence type="ECO:0000256" key="11">
    <source>
        <dbReference type="SAM" id="MobiDB-lite"/>
    </source>
</evidence>
<evidence type="ECO:0000256" key="1">
    <source>
        <dbReference type="ARBA" id="ARBA00004377"/>
    </source>
</evidence>
<dbReference type="PROSITE" id="PS00543">
    <property type="entry name" value="HLYD_FAMILY"/>
    <property type="match status" value="1"/>
</dbReference>
<dbReference type="Gene3D" id="2.40.30.170">
    <property type="match status" value="1"/>
</dbReference>
<evidence type="ECO:0000313" key="15">
    <source>
        <dbReference type="Proteomes" id="UP000319859"/>
    </source>
</evidence>
<evidence type="ECO:0000256" key="10">
    <source>
        <dbReference type="SAM" id="Coils"/>
    </source>
</evidence>
<evidence type="ECO:0000256" key="6">
    <source>
        <dbReference type="ARBA" id="ARBA00022692"/>
    </source>
</evidence>
<dbReference type="Pfam" id="PF25994">
    <property type="entry name" value="HH_AprE"/>
    <property type="match status" value="1"/>
</dbReference>
<evidence type="ECO:0000259" key="12">
    <source>
        <dbReference type="Pfam" id="PF25994"/>
    </source>
</evidence>
<dbReference type="EMBL" id="VITN01000047">
    <property type="protein sequence ID" value="TWB09075.1"/>
    <property type="molecule type" value="Genomic_DNA"/>
</dbReference>
<accession>A0A560EIL8</accession>
<reference evidence="14 15" key="1">
    <citation type="submission" date="2019-06" db="EMBL/GenBank/DDBJ databases">
        <title>Genomic Encyclopedia of Type Strains, Phase IV (KMG-V): Genome sequencing to study the core and pangenomes of soil and plant-associated prokaryotes.</title>
        <authorList>
            <person name="Whitman W."/>
        </authorList>
    </citation>
    <scope>NUCLEOTIDE SEQUENCE [LARGE SCALE GENOMIC DNA]</scope>
    <source>
        <strain evidence="14 15">BR 11880</strain>
    </source>
</reference>
<keyword evidence="4 9" id="KW-1003">Cell membrane</keyword>
<feature type="domain" description="AprE-like long alpha-helical hairpin" evidence="12">
    <location>
        <begin position="120"/>
        <end position="306"/>
    </location>
</feature>
<protein>
    <recommendedName>
        <fullName evidence="9">Membrane fusion protein (MFP) family protein</fullName>
    </recommendedName>
</protein>
<evidence type="ECO:0000256" key="5">
    <source>
        <dbReference type="ARBA" id="ARBA00022519"/>
    </source>
</evidence>
<dbReference type="InterPro" id="IPR010129">
    <property type="entry name" value="T1SS_HlyD"/>
</dbReference>
<dbReference type="SUPFAM" id="SSF111369">
    <property type="entry name" value="HlyD-like secretion proteins"/>
    <property type="match status" value="2"/>
</dbReference>
<comment type="similarity">
    <text evidence="2 9">Belongs to the membrane fusion protein (MFP) (TC 8.A.1) family.</text>
</comment>
<proteinExistence type="inferred from homology"/>
<keyword evidence="3 9" id="KW-0813">Transport</keyword>
<evidence type="ECO:0000256" key="2">
    <source>
        <dbReference type="ARBA" id="ARBA00009477"/>
    </source>
</evidence>
<dbReference type="GO" id="GO:0009306">
    <property type="term" value="P:protein secretion"/>
    <property type="evidence" value="ECO:0007669"/>
    <property type="project" value="InterPro"/>
</dbReference>
<feature type="coiled-coil region" evidence="10">
    <location>
        <begin position="244"/>
        <end position="307"/>
    </location>
</feature>
<keyword evidence="8" id="KW-0472">Membrane</keyword>
<feature type="domain" description="AprE-like beta-barrel" evidence="13">
    <location>
        <begin position="349"/>
        <end position="401"/>
    </location>
</feature>
<keyword evidence="7" id="KW-1133">Transmembrane helix</keyword>
<dbReference type="InterPro" id="IPR006144">
    <property type="entry name" value="Secretion_HlyD_CS"/>
</dbReference>
<comment type="subcellular location">
    <subcellularLocation>
        <location evidence="1 9">Cell inner membrane</location>
        <topology evidence="1 9">Single-pass membrane protein</topology>
    </subcellularLocation>
</comment>
<dbReference type="PANTHER" id="PTHR30386">
    <property type="entry name" value="MEMBRANE FUSION SUBUNIT OF EMRAB-TOLC MULTIDRUG EFFLUX PUMP"/>
    <property type="match status" value="1"/>
</dbReference>
<dbReference type="AlphaFoldDB" id="A0A560EIL8"/>
<sequence length="486" mass="51757">MAWVDGIRGLKTGRGGAMPRRRGDEVAFLPAALEIMETPASPVGRAIGGTIIAFFTLGLGWSWLGHIDIIATASGRIVPAGRVKVVQPLESGIVTAINVQDGDHVTAGQALIQLDSTTTTADRDRVAADLAQARLDVARLTALRAGIAGQPVAAAFAAPADAAPILVERARAATLAQEAAQRAKVAALDQQIAQKRAEAEEVAVTTAKLTASIQLLDQQVEMRRKLMEMEYGNKLSFLETQQKLVESQHELTAQKQRAEEANAARLALEGQRAQAVSDYGHQVLEDLAAASQKVAEHSQDLIKADQRLGQQTLTAPVSGTVQQLAAHTVGGVVTPAQSLLVVVPDDVPLVVEANIDNKDIGFVHRGQDVEMKIETFTFTRYGLVRGHVLDVSRDAVTPERDTAGGSAAQRAGGDPEAGARDHPPSATPTYLAHIALDRTTLMVDGHEEALTTGMAVTAEIKTGRRRVIDYLLSPLGEYVHDGMKER</sequence>
<dbReference type="GO" id="GO:0005886">
    <property type="term" value="C:plasma membrane"/>
    <property type="evidence" value="ECO:0007669"/>
    <property type="project" value="UniProtKB-SubCell"/>
</dbReference>
<keyword evidence="10" id="KW-0175">Coiled coil</keyword>
<evidence type="ECO:0000259" key="13">
    <source>
        <dbReference type="Pfam" id="PF26002"/>
    </source>
</evidence>
<keyword evidence="6" id="KW-0812">Transmembrane</keyword>
<dbReference type="PRINTS" id="PR01490">
    <property type="entry name" value="RTXTOXIND"/>
</dbReference>
<dbReference type="InterPro" id="IPR058781">
    <property type="entry name" value="HH_AprE-like"/>
</dbReference>
<dbReference type="InterPro" id="IPR058982">
    <property type="entry name" value="Beta-barrel_AprE"/>
</dbReference>
<keyword evidence="5 9" id="KW-0997">Cell inner membrane</keyword>
<organism evidence="14 15">
    <name type="scientific">Nitrospirillum amazonense</name>
    <dbReference type="NCBI Taxonomy" id="28077"/>
    <lineage>
        <taxon>Bacteria</taxon>
        <taxon>Pseudomonadati</taxon>
        <taxon>Pseudomonadota</taxon>
        <taxon>Alphaproteobacteria</taxon>
        <taxon>Rhodospirillales</taxon>
        <taxon>Azospirillaceae</taxon>
        <taxon>Nitrospirillum</taxon>
    </lineage>
</organism>
<dbReference type="PANTHER" id="PTHR30386:SF27">
    <property type="entry name" value="MEMBRANE FUSION PROTEIN (MFP) FAMILY PROTEIN"/>
    <property type="match status" value="1"/>
</dbReference>
<dbReference type="Pfam" id="PF26002">
    <property type="entry name" value="Beta-barrel_AprE"/>
    <property type="match status" value="1"/>
</dbReference>
<evidence type="ECO:0000256" key="3">
    <source>
        <dbReference type="ARBA" id="ARBA00022448"/>
    </source>
</evidence>
<evidence type="ECO:0000313" key="14">
    <source>
        <dbReference type="EMBL" id="TWB09075.1"/>
    </source>
</evidence>
<dbReference type="Gene3D" id="2.40.50.100">
    <property type="match status" value="1"/>
</dbReference>
<evidence type="ECO:0000256" key="8">
    <source>
        <dbReference type="ARBA" id="ARBA00023136"/>
    </source>
</evidence>
<evidence type="ECO:0000256" key="7">
    <source>
        <dbReference type="ARBA" id="ARBA00022989"/>
    </source>
</evidence>
<dbReference type="InterPro" id="IPR050739">
    <property type="entry name" value="MFP"/>
</dbReference>
<dbReference type="NCBIfam" id="TIGR01843">
    <property type="entry name" value="type_I_hlyD"/>
    <property type="match status" value="1"/>
</dbReference>
<gene>
    <name evidence="14" type="ORF">FBZ89_1473</name>
</gene>
<comment type="caution">
    <text evidence="14">The sequence shown here is derived from an EMBL/GenBank/DDBJ whole genome shotgun (WGS) entry which is preliminary data.</text>
</comment>
<dbReference type="Proteomes" id="UP000319859">
    <property type="component" value="Unassembled WGS sequence"/>
</dbReference>
<name>A0A560EIL8_9PROT</name>
<dbReference type="RefSeq" id="WP_211115420.1">
    <property type="nucleotide sequence ID" value="NZ_VITN01000047.1"/>
</dbReference>